<dbReference type="GO" id="GO:0016020">
    <property type="term" value="C:membrane"/>
    <property type="evidence" value="ECO:0007669"/>
    <property type="project" value="UniProtKB-SubCell"/>
</dbReference>
<keyword evidence="6 8" id="KW-0472">Membrane</keyword>
<dbReference type="GeneID" id="83202939"/>
<keyword evidence="7" id="KW-0325">Glycoprotein</keyword>
<evidence type="ECO:0000256" key="8">
    <source>
        <dbReference type="SAM" id="Phobius"/>
    </source>
</evidence>
<evidence type="ECO:0000256" key="2">
    <source>
        <dbReference type="ARBA" id="ARBA00022676"/>
    </source>
</evidence>
<keyword evidence="5 8" id="KW-1133">Transmembrane helix</keyword>
<dbReference type="RefSeq" id="XP_058328526.1">
    <property type="nucleotide sequence ID" value="XM_058475636.1"/>
</dbReference>
<proteinExistence type="predicted"/>
<organism evidence="9 10">
    <name type="scientific">Penicillium chermesinum</name>
    <dbReference type="NCBI Taxonomy" id="63820"/>
    <lineage>
        <taxon>Eukaryota</taxon>
        <taxon>Fungi</taxon>
        <taxon>Dikarya</taxon>
        <taxon>Ascomycota</taxon>
        <taxon>Pezizomycotina</taxon>
        <taxon>Eurotiomycetes</taxon>
        <taxon>Eurotiomycetidae</taxon>
        <taxon>Eurotiales</taxon>
        <taxon>Aspergillaceae</taxon>
        <taxon>Penicillium</taxon>
    </lineage>
</organism>
<keyword evidence="3" id="KW-0808">Transferase</keyword>
<dbReference type="AlphaFoldDB" id="A0A9W9NS51"/>
<keyword evidence="4 8" id="KW-0812">Transmembrane</keyword>
<dbReference type="OrthoDB" id="5404195at2759"/>
<evidence type="ECO:0000256" key="1">
    <source>
        <dbReference type="ARBA" id="ARBA00004370"/>
    </source>
</evidence>
<evidence type="ECO:0000256" key="5">
    <source>
        <dbReference type="ARBA" id="ARBA00022989"/>
    </source>
</evidence>
<accession>A0A9W9NS51</accession>
<sequence>MERLCRPHDDVIAPALLGDLLLIWLCARATAPYGEVFNNRALRALYIWMFISKFIKLLGHYIRYPVDWILLPVSILFGYFHGAIKVYAVMTLNVTTWGSRDGADDYDAERMKKLTDADRRKQPYYPSYLTN</sequence>
<evidence type="ECO:0000256" key="6">
    <source>
        <dbReference type="ARBA" id="ARBA00023136"/>
    </source>
</evidence>
<comment type="subcellular location">
    <subcellularLocation>
        <location evidence="1">Membrane</location>
    </subcellularLocation>
</comment>
<comment type="caution">
    <text evidence="9">The sequence shown here is derived from an EMBL/GenBank/DDBJ whole genome shotgun (WGS) entry which is preliminary data.</text>
</comment>
<protein>
    <submittedName>
        <fullName evidence="9">Uncharacterized protein</fullName>
    </submittedName>
</protein>
<evidence type="ECO:0000313" key="10">
    <source>
        <dbReference type="Proteomes" id="UP001150941"/>
    </source>
</evidence>
<reference evidence="9" key="2">
    <citation type="journal article" date="2023" name="IMA Fungus">
        <title>Comparative genomic study of the Penicillium genus elucidates a diverse pangenome and 15 lateral gene transfer events.</title>
        <authorList>
            <person name="Petersen C."/>
            <person name="Sorensen T."/>
            <person name="Nielsen M.R."/>
            <person name="Sondergaard T.E."/>
            <person name="Sorensen J.L."/>
            <person name="Fitzpatrick D.A."/>
            <person name="Frisvad J.C."/>
            <person name="Nielsen K.L."/>
        </authorList>
    </citation>
    <scope>NUCLEOTIDE SEQUENCE</scope>
    <source>
        <strain evidence="9">IBT 19713</strain>
    </source>
</reference>
<dbReference type="InterPro" id="IPR052427">
    <property type="entry name" value="Glycosyltrans_GT2/GT47"/>
</dbReference>
<feature type="transmembrane region" description="Helical" evidence="8">
    <location>
        <begin position="68"/>
        <end position="90"/>
    </location>
</feature>
<keyword evidence="10" id="KW-1185">Reference proteome</keyword>
<keyword evidence="2" id="KW-0328">Glycosyltransferase</keyword>
<evidence type="ECO:0000256" key="7">
    <source>
        <dbReference type="ARBA" id="ARBA00023180"/>
    </source>
</evidence>
<reference evidence="9" key="1">
    <citation type="submission" date="2022-11" db="EMBL/GenBank/DDBJ databases">
        <authorList>
            <person name="Petersen C."/>
        </authorList>
    </citation>
    <scope>NUCLEOTIDE SEQUENCE</scope>
    <source>
        <strain evidence="9">IBT 19713</strain>
    </source>
</reference>
<name>A0A9W9NS51_9EURO</name>
<evidence type="ECO:0000313" key="9">
    <source>
        <dbReference type="EMBL" id="KAJ5225115.1"/>
    </source>
</evidence>
<feature type="transmembrane region" description="Helical" evidence="8">
    <location>
        <begin position="43"/>
        <end position="62"/>
    </location>
</feature>
<dbReference type="PANTHER" id="PTHR47844">
    <property type="entry name" value="SYNTHASE CPS1, PUTATIVE (AFU_ORTHOLOGUE AFUA_7G02500)-RELATED"/>
    <property type="match status" value="1"/>
</dbReference>
<evidence type="ECO:0000256" key="4">
    <source>
        <dbReference type="ARBA" id="ARBA00022692"/>
    </source>
</evidence>
<evidence type="ECO:0000256" key="3">
    <source>
        <dbReference type="ARBA" id="ARBA00022679"/>
    </source>
</evidence>
<dbReference type="PANTHER" id="PTHR47844:SF1">
    <property type="entry name" value="EXOSTOSIN-LIKE 2"/>
    <property type="match status" value="1"/>
</dbReference>
<gene>
    <name evidence="9" type="ORF">N7468_006340</name>
</gene>
<dbReference type="GO" id="GO:0016757">
    <property type="term" value="F:glycosyltransferase activity"/>
    <property type="evidence" value="ECO:0007669"/>
    <property type="project" value="UniProtKB-KW"/>
</dbReference>
<dbReference type="Proteomes" id="UP001150941">
    <property type="component" value="Unassembled WGS sequence"/>
</dbReference>
<feature type="transmembrane region" description="Helical" evidence="8">
    <location>
        <begin position="12"/>
        <end position="31"/>
    </location>
</feature>
<dbReference type="EMBL" id="JAPQKS010000005">
    <property type="protein sequence ID" value="KAJ5225115.1"/>
    <property type="molecule type" value="Genomic_DNA"/>
</dbReference>